<keyword evidence="7 33" id="KW-1133">Transmembrane helix</keyword>
<dbReference type="CTD" id="6554"/>
<dbReference type="InterPro" id="IPR002657">
    <property type="entry name" value="BilAc:Na_symport/Acr3"/>
</dbReference>
<dbReference type="InterPro" id="IPR038770">
    <property type="entry name" value="Na+/solute_symporter_sf"/>
</dbReference>
<feature type="transmembrane region" description="Helical" evidence="33">
    <location>
        <begin position="118"/>
        <end position="142"/>
    </location>
</feature>
<dbReference type="FunFam" id="1.20.1530.20:FF:000016">
    <property type="entry name" value="Solute carrier family 10 member 1"/>
    <property type="match status" value="1"/>
</dbReference>
<comment type="function">
    <text evidence="26">As a major transporter of conjugated bile salts from plasma into the hepatocyte, it plays a key role in the enterohepatic circulation of bile salts necessary for the solubilization and absorption of dietary fat and fat-soluble vitamins. It is strictly dependent on the extracellular presence of sodium. It exhibits broad substrate specificity and transports various bile acids, such as taurocholate, cholate, as well as non-bile acid organic compounds, such as estrone sulfate. Works collaboratively with the ileal transporter (NTCP2), the organic solute transporter (OST), and the bile salt export pump (BSEP), to ensure efficacious biological recycling of bile acids during enterohepatic circulation.</text>
</comment>
<evidence type="ECO:0000256" key="2">
    <source>
        <dbReference type="ARBA" id="ARBA00006528"/>
    </source>
</evidence>
<comment type="catalytic activity">
    <reaction evidence="23">
        <text>taurohyocholate(out) + 2 Na(+)(out) = taurohyocholate(in) + 2 Na(+)(in)</text>
        <dbReference type="Rhea" id="RHEA:72171"/>
        <dbReference type="ChEBI" id="CHEBI:29101"/>
        <dbReference type="ChEBI" id="CHEBI:58874"/>
    </reaction>
</comment>
<evidence type="ECO:0000256" key="20">
    <source>
        <dbReference type="ARBA" id="ARBA00048327"/>
    </source>
</evidence>
<gene>
    <name evidence="34" type="primary">Slc10a1</name>
    <name evidence="34" type="ORF">PHOROB_LOCUS11546</name>
</gene>
<dbReference type="PANTHER" id="PTHR10361">
    <property type="entry name" value="SODIUM-BILE ACID COTRANSPORTER"/>
    <property type="match status" value="1"/>
</dbReference>
<evidence type="ECO:0000256" key="21">
    <source>
        <dbReference type="ARBA" id="ARBA00048338"/>
    </source>
</evidence>
<comment type="catalytic activity">
    <reaction evidence="16">
        <text>tauroallocholate(out) + 2 Na(+)(out) = tauroallocholate(in) + 2 Na(+)(in)</text>
        <dbReference type="Rhea" id="RHEA:51840"/>
        <dbReference type="ChEBI" id="CHEBI:29101"/>
        <dbReference type="ChEBI" id="CHEBI:191406"/>
    </reaction>
</comment>
<accession>A0AAU9ZQS8</accession>
<keyword evidence="10" id="KW-0406">Ion transport</keyword>
<dbReference type="KEGG" id="prob:127230926"/>
<evidence type="ECO:0000256" key="24">
    <source>
        <dbReference type="ARBA" id="ARBA00052374"/>
    </source>
</evidence>
<keyword evidence="11 33" id="KW-0472">Membrane</keyword>
<name>A0AAU9ZQS8_PHORO</name>
<comment type="catalytic activity">
    <reaction evidence="22">
        <text>tauronorcholate(out) + 2 Na(+)(out) = tauronorcholate(in) + 2 Na(+)(in)</text>
        <dbReference type="Rhea" id="RHEA:71915"/>
        <dbReference type="ChEBI" id="CHEBI:29101"/>
        <dbReference type="ChEBI" id="CHEBI:191405"/>
    </reaction>
</comment>
<evidence type="ECO:0000256" key="7">
    <source>
        <dbReference type="ARBA" id="ARBA00022989"/>
    </source>
</evidence>
<evidence type="ECO:0000256" key="19">
    <source>
        <dbReference type="ARBA" id="ARBA00048013"/>
    </source>
</evidence>
<dbReference type="GeneID" id="127230926"/>
<dbReference type="Proteomes" id="UP001152836">
    <property type="component" value="Unassembled WGS sequence"/>
</dbReference>
<comment type="catalytic activity">
    <reaction evidence="20">
        <text>taurocholate(out) + 2 Na(+)(out) = taurocholate(in) + 2 Na(+)(in)</text>
        <dbReference type="Rhea" id="RHEA:71875"/>
        <dbReference type="ChEBI" id="CHEBI:29101"/>
        <dbReference type="ChEBI" id="CHEBI:36257"/>
    </reaction>
</comment>
<organism evidence="34 35">
    <name type="scientific">Phodopus roborovskii</name>
    <name type="common">Roborovski's desert hamster</name>
    <name type="synonym">Cricetulus roborovskii</name>
    <dbReference type="NCBI Taxonomy" id="109678"/>
    <lineage>
        <taxon>Eukaryota</taxon>
        <taxon>Metazoa</taxon>
        <taxon>Chordata</taxon>
        <taxon>Craniata</taxon>
        <taxon>Vertebrata</taxon>
        <taxon>Euteleostomi</taxon>
        <taxon>Mammalia</taxon>
        <taxon>Eutheria</taxon>
        <taxon>Euarchontoglires</taxon>
        <taxon>Glires</taxon>
        <taxon>Rodentia</taxon>
        <taxon>Myomorpha</taxon>
        <taxon>Muroidea</taxon>
        <taxon>Cricetidae</taxon>
        <taxon>Cricetinae</taxon>
        <taxon>Phodopus</taxon>
    </lineage>
</organism>
<evidence type="ECO:0000256" key="15">
    <source>
        <dbReference type="ARBA" id="ARBA00034231"/>
    </source>
</evidence>
<evidence type="ECO:0000256" key="17">
    <source>
        <dbReference type="ARBA" id="ARBA00047596"/>
    </source>
</evidence>
<evidence type="ECO:0000256" key="12">
    <source>
        <dbReference type="ARBA" id="ARBA00023180"/>
    </source>
</evidence>
<keyword evidence="8" id="KW-0915">Sodium</keyword>
<comment type="catalytic activity">
    <reaction evidence="25">
        <text>estrone 3-sulfate(out) + 2 Na(+)(out) = estrone 3-sulfate(in) + 2 Na(+)(in)</text>
        <dbReference type="Rhea" id="RHEA:71083"/>
        <dbReference type="ChEBI" id="CHEBI:29101"/>
        <dbReference type="ChEBI" id="CHEBI:60050"/>
    </reaction>
</comment>
<evidence type="ECO:0000256" key="32">
    <source>
        <dbReference type="SAM" id="MobiDB-lite"/>
    </source>
</evidence>
<evidence type="ECO:0000256" key="5">
    <source>
        <dbReference type="ARBA" id="ARBA00022692"/>
    </source>
</evidence>
<feature type="compositionally biased region" description="Polar residues" evidence="32">
    <location>
        <begin position="341"/>
        <end position="352"/>
    </location>
</feature>
<evidence type="ECO:0000256" key="10">
    <source>
        <dbReference type="ARBA" id="ARBA00023065"/>
    </source>
</evidence>
<evidence type="ECO:0000313" key="34">
    <source>
        <dbReference type="EMBL" id="CAH6844149.1"/>
    </source>
</evidence>
<feature type="transmembrane region" description="Helical" evidence="33">
    <location>
        <begin position="154"/>
        <end position="176"/>
    </location>
</feature>
<evidence type="ECO:0000256" key="14">
    <source>
        <dbReference type="ARBA" id="ARBA00034215"/>
    </source>
</evidence>
<comment type="catalytic activity">
    <reaction evidence="15">
        <text>cholate(out) + 2 Na(+)(out) = cholate(in) + 2 Na(+)(in)</text>
        <dbReference type="Rhea" id="RHEA:71911"/>
        <dbReference type="ChEBI" id="CHEBI:29101"/>
        <dbReference type="ChEBI" id="CHEBI:29747"/>
    </reaction>
</comment>
<evidence type="ECO:0000256" key="26">
    <source>
        <dbReference type="ARBA" id="ARBA00056510"/>
    </source>
</evidence>
<comment type="catalytic activity">
    <reaction evidence="17">
        <text>tauroursodeoxycholate(out) + 2 Na(+)(out) = tauroursodeoxycholate(in) + 2 Na(+)(in)</text>
        <dbReference type="Rhea" id="RHEA:71927"/>
        <dbReference type="ChEBI" id="CHEBI:29101"/>
        <dbReference type="ChEBI" id="CHEBI:132028"/>
    </reaction>
</comment>
<evidence type="ECO:0000313" key="35">
    <source>
        <dbReference type="Proteomes" id="UP001152836"/>
    </source>
</evidence>
<evidence type="ECO:0000256" key="9">
    <source>
        <dbReference type="ARBA" id="ARBA00023055"/>
    </source>
</evidence>
<feature type="transmembrane region" description="Helical" evidence="33">
    <location>
        <begin position="25"/>
        <end position="48"/>
    </location>
</feature>
<keyword evidence="6" id="KW-0769">Symport</keyword>
<comment type="similarity">
    <text evidence="2">Belongs to the bile acid:sodium symporter (BASS) (TC 2.A.28) family.</text>
</comment>
<comment type="subcellular location">
    <subcellularLocation>
        <location evidence="1">Cell membrane</location>
        <topology evidence="1">Multi-pass membrane protein</topology>
    </subcellularLocation>
</comment>
<evidence type="ECO:0000256" key="29">
    <source>
        <dbReference type="ARBA" id="ARBA00075246"/>
    </source>
</evidence>
<dbReference type="GO" id="GO:0005886">
    <property type="term" value="C:plasma membrane"/>
    <property type="evidence" value="ECO:0007669"/>
    <property type="project" value="UniProtKB-SubCell"/>
</dbReference>
<comment type="catalytic activity">
    <reaction evidence="18">
        <text>taurodeoxycholate(out) + 2 Na(+)(out) = taurodeoxycholate(in) + 2 Na(+)(in)</text>
        <dbReference type="Rhea" id="RHEA:72087"/>
        <dbReference type="ChEBI" id="CHEBI:29101"/>
        <dbReference type="ChEBI" id="CHEBI:36261"/>
    </reaction>
</comment>
<keyword evidence="12" id="KW-0325">Glycoprotein</keyword>
<sequence>MEVHNFSAHLNFSLPPGFGHRPTDMALSVILVLMLLFVMFSLGCTMEFSKIKAHFWKPKGVVIAMLSQYGIMPLTAFVLSKVFRLKPIEALAILICGCSPGGNLSNLFTLAMKGDMNLSIVMTTCSTFAALGMMPLLLYIYTKGIYDGDLKDKVPYGGIMISLVMVLIPCSIGIFLKTKKPQYVPYIIKGGMAITFCLSVAVTVLSVINVGNSITYAMTPPLLATSSLMPFSGFLLGYVLSALFQLSPRCRRTISMETGFQNVQLCSTILNVTFPPEVIGPLFFFPLLYLIFQLAEALLFIVSFRCYEKIKPSKEKKTKVIYKAAATEDATPGTLEKKGTHNGNIPSIQHSPPNGLDSGQVAI</sequence>
<comment type="catalytic activity">
    <reaction evidence="24">
        <text>taurohyodeoxycholate(out) + 2 Na(+)(out) = taurohyodeoxycholate(in) + 2 Na(+)(in)</text>
        <dbReference type="Rhea" id="RHEA:72167"/>
        <dbReference type="ChEBI" id="CHEBI:29101"/>
        <dbReference type="ChEBI" id="CHEBI:191407"/>
    </reaction>
</comment>
<keyword evidence="3" id="KW-0813">Transport</keyword>
<evidence type="ECO:0000256" key="33">
    <source>
        <dbReference type="SAM" id="Phobius"/>
    </source>
</evidence>
<feature type="transmembrane region" description="Helical" evidence="33">
    <location>
        <begin position="60"/>
        <end position="79"/>
    </location>
</feature>
<feature type="transmembrane region" description="Helical" evidence="33">
    <location>
        <begin position="91"/>
        <end position="111"/>
    </location>
</feature>
<feature type="transmembrane region" description="Helical" evidence="33">
    <location>
        <begin position="282"/>
        <end position="307"/>
    </location>
</feature>
<evidence type="ECO:0000256" key="13">
    <source>
        <dbReference type="ARBA" id="ARBA00023201"/>
    </source>
</evidence>
<evidence type="ECO:0000256" key="25">
    <source>
        <dbReference type="ARBA" id="ARBA00052405"/>
    </source>
</evidence>
<evidence type="ECO:0000256" key="30">
    <source>
        <dbReference type="ARBA" id="ARBA00078029"/>
    </source>
</evidence>
<feature type="transmembrane region" description="Helical" evidence="33">
    <location>
        <begin position="183"/>
        <end position="208"/>
    </location>
</feature>
<evidence type="ECO:0000256" key="18">
    <source>
        <dbReference type="ARBA" id="ARBA00047743"/>
    </source>
</evidence>
<dbReference type="NCBIfam" id="TIGR00841">
    <property type="entry name" value="bass"/>
    <property type="match status" value="1"/>
</dbReference>
<feature type="region of interest" description="Disordered" evidence="32">
    <location>
        <begin position="332"/>
        <end position="363"/>
    </location>
</feature>
<evidence type="ECO:0000256" key="22">
    <source>
        <dbReference type="ARBA" id="ARBA00049276"/>
    </source>
</evidence>
<evidence type="ECO:0000256" key="28">
    <source>
        <dbReference type="ARBA" id="ARBA00075177"/>
    </source>
</evidence>
<keyword evidence="13" id="KW-0739">Sodium transport</keyword>
<dbReference type="Pfam" id="PF01758">
    <property type="entry name" value="SBF"/>
    <property type="match status" value="1"/>
</dbReference>
<keyword evidence="35" id="KW-1185">Reference proteome</keyword>
<evidence type="ECO:0000256" key="1">
    <source>
        <dbReference type="ARBA" id="ARBA00004651"/>
    </source>
</evidence>
<reference evidence="34" key="1">
    <citation type="submission" date="2022-06" db="EMBL/GenBank/DDBJ databases">
        <authorList>
            <person name="Andreotti S."/>
            <person name="Wyler E."/>
        </authorList>
    </citation>
    <scope>NUCLEOTIDE SEQUENCE</scope>
</reference>
<dbReference type="Gene3D" id="1.20.1530.20">
    <property type="match status" value="1"/>
</dbReference>
<keyword evidence="5 33" id="KW-0812">Transmembrane</keyword>
<comment type="catalytic activity">
    <reaction evidence="14">
        <text>glycocholate(out) + 2 Na(+)(out) = glycocholate(in) + 2 Na(+)(in)</text>
        <dbReference type="Rhea" id="RHEA:71935"/>
        <dbReference type="ChEBI" id="CHEBI:29101"/>
        <dbReference type="ChEBI" id="CHEBI:29746"/>
    </reaction>
</comment>
<feature type="transmembrane region" description="Helical" evidence="33">
    <location>
        <begin position="228"/>
        <end position="247"/>
    </location>
</feature>
<dbReference type="AlphaFoldDB" id="A0AAU9ZQS8"/>
<comment type="catalytic activity">
    <reaction evidence="21">
        <text>taurochenodeoxycholate(out) + 2 Na(+)(out) = taurochenodeoxycholate(in) + 2 Na(+)(in)</text>
        <dbReference type="Rhea" id="RHEA:71923"/>
        <dbReference type="ChEBI" id="CHEBI:9407"/>
        <dbReference type="ChEBI" id="CHEBI:29101"/>
    </reaction>
</comment>
<dbReference type="RefSeq" id="XP_051052196.1">
    <property type="nucleotide sequence ID" value="XM_051196239.1"/>
</dbReference>
<evidence type="ECO:0000256" key="6">
    <source>
        <dbReference type="ARBA" id="ARBA00022847"/>
    </source>
</evidence>
<keyword evidence="4" id="KW-1003">Cell membrane</keyword>
<dbReference type="GO" id="GO:0008508">
    <property type="term" value="F:bile acid:sodium symporter activity"/>
    <property type="evidence" value="ECO:0007669"/>
    <property type="project" value="TreeGrafter"/>
</dbReference>
<evidence type="ECO:0000256" key="31">
    <source>
        <dbReference type="ARBA" id="ARBA00082917"/>
    </source>
</evidence>
<evidence type="ECO:0000256" key="11">
    <source>
        <dbReference type="ARBA" id="ARBA00023136"/>
    </source>
</evidence>
<evidence type="ECO:0000256" key="16">
    <source>
        <dbReference type="ARBA" id="ARBA00047311"/>
    </source>
</evidence>
<evidence type="ECO:0000256" key="3">
    <source>
        <dbReference type="ARBA" id="ARBA00022448"/>
    </source>
</evidence>
<evidence type="ECO:0000256" key="4">
    <source>
        <dbReference type="ARBA" id="ARBA00022475"/>
    </source>
</evidence>
<comment type="catalytic activity">
    <reaction evidence="19">
        <text>tauro-beta-muricholate(out) + 2 Na(+)(out) = tauro-beta-muricholate(in) + 2 Na(+)(in)</text>
        <dbReference type="Rhea" id="RHEA:72179"/>
        <dbReference type="ChEBI" id="CHEBI:29101"/>
        <dbReference type="ChEBI" id="CHEBI:133064"/>
    </reaction>
</comment>
<evidence type="ECO:0000256" key="27">
    <source>
        <dbReference type="ARBA" id="ARBA00073206"/>
    </source>
</evidence>
<evidence type="ECO:0000256" key="8">
    <source>
        <dbReference type="ARBA" id="ARBA00023053"/>
    </source>
</evidence>
<evidence type="ECO:0000256" key="23">
    <source>
        <dbReference type="ARBA" id="ARBA00051799"/>
    </source>
</evidence>
<keyword evidence="9" id="KW-0445">Lipid transport</keyword>
<dbReference type="EMBL" id="CALSGD010001499">
    <property type="protein sequence ID" value="CAH6844149.1"/>
    <property type="molecule type" value="Genomic_DNA"/>
</dbReference>
<dbReference type="PANTHER" id="PTHR10361:SF40">
    <property type="entry name" value="HEPATIC SODIUM_BILE ACID COTRANSPORTER"/>
    <property type="match status" value="1"/>
</dbReference>
<protein>
    <recommendedName>
        <fullName evidence="27">Hepatic sodium/bile acid cotransporter</fullName>
    </recommendedName>
    <alternativeName>
        <fullName evidence="29">Na(+)/bile acid cotransporter</fullName>
    </alternativeName>
    <alternativeName>
        <fullName evidence="28">Na(+)/taurocholate transport protein</fullName>
    </alternativeName>
    <alternativeName>
        <fullName evidence="30">Sodium/taurocholate cotransporting polypeptide</fullName>
    </alternativeName>
    <alternativeName>
        <fullName evidence="31">Solute carrier family 10 member 1</fullName>
    </alternativeName>
</protein>
<comment type="caution">
    <text evidence="34">The sequence shown here is derived from an EMBL/GenBank/DDBJ whole genome shotgun (WGS) entry which is preliminary data.</text>
</comment>
<dbReference type="InterPro" id="IPR004710">
    <property type="entry name" value="Bilac:Na_transpt"/>
</dbReference>
<proteinExistence type="inferred from homology"/>